<keyword evidence="8" id="KW-1185">Reference proteome</keyword>
<reference evidence="7 8" key="1">
    <citation type="journal article" date="2019" name="Genome Biol. Evol.">
        <title>Insights into the evolution of the New World diploid cottons (Gossypium, subgenus Houzingenia) based on genome sequencing.</title>
        <authorList>
            <person name="Grover C.E."/>
            <person name="Arick M.A. 2nd"/>
            <person name="Thrash A."/>
            <person name="Conover J.L."/>
            <person name="Sanders W.S."/>
            <person name="Peterson D.G."/>
            <person name="Frelichowski J.E."/>
            <person name="Scheffler J.A."/>
            <person name="Scheffler B.E."/>
            <person name="Wendel J.F."/>
        </authorList>
    </citation>
    <scope>NUCLEOTIDE SEQUENCE [LARGE SCALE GENOMIC DNA]</scope>
    <source>
        <strain evidence="7">185</strain>
        <tissue evidence="7">Leaf</tissue>
    </source>
</reference>
<feature type="domain" description="DNA-directed RNA polymerase subunit 2 hybrid-binding" evidence="6">
    <location>
        <begin position="1"/>
        <end position="42"/>
    </location>
</feature>
<dbReference type="InterPro" id="IPR037033">
    <property type="entry name" value="DNA-dir_RNAP_su2_hyb_sf"/>
</dbReference>
<name>A0A7J8WTS9_GOSAI</name>
<gene>
    <name evidence="7" type="ORF">Goari_019811</name>
</gene>
<dbReference type="GO" id="GO:0006351">
    <property type="term" value="P:DNA-templated transcription"/>
    <property type="evidence" value="ECO:0007669"/>
    <property type="project" value="InterPro"/>
</dbReference>
<accession>A0A7J8WTS9</accession>
<dbReference type="InterPro" id="IPR007120">
    <property type="entry name" value="DNA-dir_RNAP_su2_dom"/>
</dbReference>
<evidence type="ECO:0000256" key="3">
    <source>
        <dbReference type="ARBA" id="ARBA00022679"/>
    </source>
</evidence>
<dbReference type="Proteomes" id="UP000593577">
    <property type="component" value="Unassembled WGS sequence"/>
</dbReference>
<evidence type="ECO:0000313" key="7">
    <source>
        <dbReference type="EMBL" id="MBA0678467.1"/>
    </source>
</evidence>
<protein>
    <recommendedName>
        <fullName evidence="1">DNA-directed RNA polymerase</fullName>
        <ecNumber evidence="1">2.7.7.6</ecNumber>
    </recommendedName>
</protein>
<dbReference type="SUPFAM" id="SSF64484">
    <property type="entry name" value="beta and beta-prime subunits of DNA dependent RNA-polymerase"/>
    <property type="match status" value="1"/>
</dbReference>
<keyword evidence="3" id="KW-0808">Transferase</keyword>
<evidence type="ECO:0000256" key="4">
    <source>
        <dbReference type="ARBA" id="ARBA00022695"/>
    </source>
</evidence>
<dbReference type="GO" id="GO:0003677">
    <property type="term" value="F:DNA binding"/>
    <property type="evidence" value="ECO:0007669"/>
    <property type="project" value="InterPro"/>
</dbReference>
<evidence type="ECO:0000256" key="5">
    <source>
        <dbReference type="ARBA" id="ARBA00023163"/>
    </source>
</evidence>
<keyword evidence="4" id="KW-0548">Nucleotidyltransferase</keyword>
<dbReference type="Gene3D" id="2.40.270.10">
    <property type="entry name" value="DNA-directed RNA polymerase, subunit 2, domain 6"/>
    <property type="match status" value="1"/>
</dbReference>
<sequence>MFFNPLGVPLRINVGQLFQCSLGLAGSLLDRHYRIEPFDERCEQEASRKL</sequence>
<dbReference type="AlphaFoldDB" id="A0A7J8WTS9"/>
<evidence type="ECO:0000259" key="6">
    <source>
        <dbReference type="Pfam" id="PF00562"/>
    </source>
</evidence>
<proteinExistence type="predicted"/>
<keyword evidence="2" id="KW-0240">DNA-directed RNA polymerase</keyword>
<evidence type="ECO:0000256" key="1">
    <source>
        <dbReference type="ARBA" id="ARBA00012418"/>
    </source>
</evidence>
<organism evidence="7 8">
    <name type="scientific">Gossypium aridum</name>
    <name type="common">American cotton</name>
    <name type="synonym">Erioxylum aridum</name>
    <dbReference type="NCBI Taxonomy" id="34290"/>
    <lineage>
        <taxon>Eukaryota</taxon>
        <taxon>Viridiplantae</taxon>
        <taxon>Streptophyta</taxon>
        <taxon>Embryophyta</taxon>
        <taxon>Tracheophyta</taxon>
        <taxon>Spermatophyta</taxon>
        <taxon>Magnoliopsida</taxon>
        <taxon>eudicotyledons</taxon>
        <taxon>Gunneridae</taxon>
        <taxon>Pentapetalae</taxon>
        <taxon>rosids</taxon>
        <taxon>malvids</taxon>
        <taxon>Malvales</taxon>
        <taxon>Malvaceae</taxon>
        <taxon>Malvoideae</taxon>
        <taxon>Gossypium</taxon>
    </lineage>
</organism>
<dbReference type="EC" id="2.7.7.6" evidence="1"/>
<dbReference type="EMBL" id="JABFAA010000003">
    <property type="protein sequence ID" value="MBA0678467.1"/>
    <property type="molecule type" value="Genomic_DNA"/>
</dbReference>
<feature type="non-terminal residue" evidence="7">
    <location>
        <position position="50"/>
    </location>
</feature>
<dbReference type="Pfam" id="PF00562">
    <property type="entry name" value="RNA_pol_Rpb2_6"/>
    <property type="match status" value="1"/>
</dbReference>
<evidence type="ECO:0000313" key="8">
    <source>
        <dbReference type="Proteomes" id="UP000593577"/>
    </source>
</evidence>
<evidence type="ECO:0000256" key="2">
    <source>
        <dbReference type="ARBA" id="ARBA00022478"/>
    </source>
</evidence>
<comment type="caution">
    <text evidence="7">The sequence shown here is derived from an EMBL/GenBank/DDBJ whole genome shotgun (WGS) entry which is preliminary data.</text>
</comment>
<keyword evidence="5" id="KW-0804">Transcription</keyword>
<dbReference type="GO" id="GO:0003899">
    <property type="term" value="F:DNA-directed RNA polymerase activity"/>
    <property type="evidence" value="ECO:0007669"/>
    <property type="project" value="UniProtKB-EC"/>
</dbReference>
<dbReference type="GO" id="GO:0000428">
    <property type="term" value="C:DNA-directed RNA polymerase complex"/>
    <property type="evidence" value="ECO:0007669"/>
    <property type="project" value="UniProtKB-KW"/>
</dbReference>